<name>A0A9J6ECT4_RHIMP</name>
<evidence type="ECO:0000256" key="1">
    <source>
        <dbReference type="ARBA" id="ARBA00023002"/>
    </source>
</evidence>
<dbReference type="SUPFAM" id="SSF51735">
    <property type="entry name" value="NAD(P)-binding Rossmann-fold domains"/>
    <property type="match status" value="1"/>
</dbReference>
<dbReference type="Gene3D" id="3.40.50.720">
    <property type="entry name" value="NAD(P)-binding Rossmann-like Domain"/>
    <property type="match status" value="1"/>
</dbReference>
<feature type="transmembrane region" description="Helical" evidence="2">
    <location>
        <begin position="20"/>
        <end position="41"/>
    </location>
</feature>
<proteinExistence type="predicted"/>
<dbReference type="InterPro" id="IPR036291">
    <property type="entry name" value="NAD(P)-bd_dom_sf"/>
</dbReference>
<dbReference type="Pfam" id="PF00106">
    <property type="entry name" value="adh_short"/>
    <property type="match status" value="1"/>
</dbReference>
<evidence type="ECO:0000313" key="4">
    <source>
        <dbReference type="Proteomes" id="UP000821866"/>
    </source>
</evidence>
<gene>
    <name evidence="3" type="ORF">HPB51_024084</name>
</gene>
<dbReference type="GO" id="GO:0016491">
    <property type="term" value="F:oxidoreductase activity"/>
    <property type="evidence" value="ECO:0007669"/>
    <property type="project" value="UniProtKB-KW"/>
</dbReference>
<evidence type="ECO:0000313" key="3">
    <source>
        <dbReference type="EMBL" id="KAH8032307.1"/>
    </source>
</evidence>
<dbReference type="EMBL" id="JABSTU010000005">
    <property type="protein sequence ID" value="KAH8032307.1"/>
    <property type="molecule type" value="Genomic_DNA"/>
</dbReference>
<dbReference type="InterPro" id="IPR002347">
    <property type="entry name" value="SDR_fam"/>
</dbReference>
<comment type="caution">
    <text evidence="3">The sequence shown here is derived from an EMBL/GenBank/DDBJ whole genome shotgun (WGS) entry which is preliminary data.</text>
</comment>
<dbReference type="InterPro" id="IPR020904">
    <property type="entry name" value="Sc_DH/Rdtase_CS"/>
</dbReference>
<keyword evidence="1" id="KW-0560">Oxidoreductase</keyword>
<evidence type="ECO:0008006" key="5">
    <source>
        <dbReference type="Google" id="ProtNLM"/>
    </source>
</evidence>
<keyword evidence="2" id="KW-1133">Transmembrane helix</keyword>
<dbReference type="VEuPathDB" id="VectorBase:LOC119165222"/>
<accession>A0A9J6ECT4</accession>
<keyword evidence="4" id="KW-1185">Reference proteome</keyword>
<reference evidence="3" key="2">
    <citation type="submission" date="2021-09" db="EMBL/GenBank/DDBJ databases">
        <authorList>
            <person name="Jia N."/>
            <person name="Wang J."/>
            <person name="Shi W."/>
            <person name="Du L."/>
            <person name="Sun Y."/>
            <person name="Zhan W."/>
            <person name="Jiang J."/>
            <person name="Wang Q."/>
            <person name="Zhang B."/>
            <person name="Ji P."/>
            <person name="Sakyi L.B."/>
            <person name="Cui X."/>
            <person name="Yuan T."/>
            <person name="Jiang B."/>
            <person name="Yang W."/>
            <person name="Lam T.T.-Y."/>
            <person name="Chang Q."/>
            <person name="Ding S."/>
            <person name="Wang X."/>
            <person name="Zhu J."/>
            <person name="Ruan X."/>
            <person name="Zhao L."/>
            <person name="Wei J."/>
            <person name="Que T."/>
            <person name="Du C."/>
            <person name="Cheng J."/>
            <person name="Dai P."/>
            <person name="Han X."/>
            <person name="Huang E."/>
            <person name="Gao Y."/>
            <person name="Liu J."/>
            <person name="Shao H."/>
            <person name="Ye R."/>
            <person name="Li L."/>
            <person name="Wei W."/>
            <person name="Wang X."/>
            <person name="Wang C."/>
            <person name="Huo Q."/>
            <person name="Li W."/>
            <person name="Guo W."/>
            <person name="Chen H."/>
            <person name="Chen S."/>
            <person name="Zhou L."/>
            <person name="Zhou L."/>
            <person name="Ni X."/>
            <person name="Tian J."/>
            <person name="Zhou Y."/>
            <person name="Sheng Y."/>
            <person name="Liu T."/>
            <person name="Pan Y."/>
            <person name="Xia L."/>
            <person name="Li J."/>
            <person name="Zhao F."/>
            <person name="Cao W."/>
        </authorList>
    </citation>
    <scope>NUCLEOTIDE SEQUENCE</scope>
    <source>
        <strain evidence="3">Rmic-2018</strain>
        <tissue evidence="3">Larvae</tissue>
    </source>
</reference>
<protein>
    <recommendedName>
        <fullName evidence="5">Corticosteroid 11-beta-dehydrogenase</fullName>
    </recommendedName>
</protein>
<dbReference type="PANTHER" id="PTHR43313">
    <property type="entry name" value="SHORT-CHAIN DEHYDROGENASE/REDUCTASE FAMILY 9C"/>
    <property type="match status" value="1"/>
</dbReference>
<dbReference type="Proteomes" id="UP000821866">
    <property type="component" value="Chromosome 3"/>
</dbReference>
<dbReference type="PANTHER" id="PTHR43313:SF36">
    <property type="entry name" value="D-BETA-HYDROXYBUTYRATE DEHYDROGENASE, MITOCHONDRIAL"/>
    <property type="match status" value="1"/>
</dbReference>
<organism evidence="3 4">
    <name type="scientific">Rhipicephalus microplus</name>
    <name type="common">Cattle tick</name>
    <name type="synonym">Boophilus microplus</name>
    <dbReference type="NCBI Taxonomy" id="6941"/>
    <lineage>
        <taxon>Eukaryota</taxon>
        <taxon>Metazoa</taxon>
        <taxon>Ecdysozoa</taxon>
        <taxon>Arthropoda</taxon>
        <taxon>Chelicerata</taxon>
        <taxon>Arachnida</taxon>
        <taxon>Acari</taxon>
        <taxon>Parasitiformes</taxon>
        <taxon>Ixodida</taxon>
        <taxon>Ixodoidea</taxon>
        <taxon>Ixodidae</taxon>
        <taxon>Rhipicephalinae</taxon>
        <taxon>Rhipicephalus</taxon>
        <taxon>Boophilus</taxon>
    </lineage>
</organism>
<dbReference type="AlphaFoldDB" id="A0A9J6ECT4"/>
<reference evidence="3" key="1">
    <citation type="journal article" date="2020" name="Cell">
        <title>Large-Scale Comparative Analyses of Tick Genomes Elucidate Their Genetic Diversity and Vector Capacities.</title>
        <authorList>
            <consortium name="Tick Genome and Microbiome Consortium (TIGMIC)"/>
            <person name="Jia N."/>
            <person name="Wang J."/>
            <person name="Shi W."/>
            <person name="Du L."/>
            <person name="Sun Y."/>
            <person name="Zhan W."/>
            <person name="Jiang J.F."/>
            <person name="Wang Q."/>
            <person name="Zhang B."/>
            <person name="Ji P."/>
            <person name="Bell-Sakyi L."/>
            <person name="Cui X.M."/>
            <person name="Yuan T.T."/>
            <person name="Jiang B.G."/>
            <person name="Yang W.F."/>
            <person name="Lam T.T."/>
            <person name="Chang Q.C."/>
            <person name="Ding S.J."/>
            <person name="Wang X.J."/>
            <person name="Zhu J.G."/>
            <person name="Ruan X.D."/>
            <person name="Zhao L."/>
            <person name="Wei J.T."/>
            <person name="Ye R.Z."/>
            <person name="Que T.C."/>
            <person name="Du C.H."/>
            <person name="Zhou Y.H."/>
            <person name="Cheng J.X."/>
            <person name="Dai P.F."/>
            <person name="Guo W.B."/>
            <person name="Han X.H."/>
            <person name="Huang E.J."/>
            <person name="Li L.F."/>
            <person name="Wei W."/>
            <person name="Gao Y.C."/>
            <person name="Liu J.Z."/>
            <person name="Shao H.Z."/>
            <person name="Wang X."/>
            <person name="Wang C.C."/>
            <person name="Yang T.C."/>
            <person name="Huo Q.B."/>
            <person name="Li W."/>
            <person name="Chen H.Y."/>
            <person name="Chen S.E."/>
            <person name="Zhou L.G."/>
            <person name="Ni X.B."/>
            <person name="Tian J.H."/>
            <person name="Sheng Y."/>
            <person name="Liu T."/>
            <person name="Pan Y.S."/>
            <person name="Xia L.Y."/>
            <person name="Li J."/>
            <person name="Zhao F."/>
            <person name="Cao W.C."/>
        </authorList>
    </citation>
    <scope>NUCLEOTIDE SEQUENCE</scope>
    <source>
        <strain evidence="3">Rmic-2018</strain>
    </source>
</reference>
<keyword evidence="2" id="KW-0472">Membrane</keyword>
<keyword evidence="2" id="KW-0812">Transmembrane</keyword>
<evidence type="ECO:0000256" key="2">
    <source>
        <dbReference type="SAM" id="Phobius"/>
    </source>
</evidence>
<sequence>MTLPTAAISWLLSWQLPHQTLELVTAAALAALAVFVSYWTLWQIRRRFLNAPVEAQGKSVLITGRMSMPASMTYCMSKHASTSLADSLRRQYYDRGVHISTVEPGAYRTPMANHDTMAETLRKDLSLLPARVRSGISDHSLGSLRKSSDVLYSSIMRDDSQEAVNVMKSAVRDLVPKVYYRAGGLEDILLRRLYEVVPAEVTDEVVHMIRKVARAARRKA</sequence>
<dbReference type="PROSITE" id="PS00061">
    <property type="entry name" value="ADH_SHORT"/>
    <property type="match status" value="1"/>
</dbReference>